<keyword evidence="10" id="KW-1185">Reference proteome</keyword>
<dbReference type="InterPro" id="IPR032807">
    <property type="entry name" value="GNVR"/>
</dbReference>
<evidence type="ECO:0000256" key="2">
    <source>
        <dbReference type="ARBA" id="ARBA00022475"/>
    </source>
</evidence>
<evidence type="ECO:0000259" key="8">
    <source>
        <dbReference type="Pfam" id="PF13807"/>
    </source>
</evidence>
<dbReference type="InterPro" id="IPR003856">
    <property type="entry name" value="LPS_length_determ_N"/>
</dbReference>
<feature type="transmembrane region" description="Helical" evidence="6">
    <location>
        <begin position="28"/>
        <end position="46"/>
    </location>
</feature>
<reference evidence="10" key="1">
    <citation type="journal article" date="2019" name="Int. J. Syst. Evol. Microbiol.">
        <title>The Global Catalogue of Microorganisms (GCM) 10K type strain sequencing project: providing services to taxonomists for standard genome sequencing and annotation.</title>
        <authorList>
            <consortium name="The Broad Institute Genomics Platform"/>
            <consortium name="The Broad Institute Genome Sequencing Center for Infectious Disease"/>
            <person name="Wu L."/>
            <person name="Ma J."/>
        </authorList>
    </citation>
    <scope>NUCLEOTIDE SEQUENCE [LARGE SCALE GENOMIC DNA]</scope>
    <source>
        <strain evidence="10">KCTC 23723</strain>
    </source>
</reference>
<keyword evidence="3 6" id="KW-0812">Transmembrane</keyword>
<dbReference type="RefSeq" id="WP_189481823.1">
    <property type="nucleotide sequence ID" value="NZ_BMYR01000005.1"/>
</dbReference>
<keyword evidence="2" id="KW-1003">Cell membrane</keyword>
<feature type="domain" description="Tyrosine-protein kinase G-rich" evidence="8">
    <location>
        <begin position="263"/>
        <end position="302"/>
    </location>
</feature>
<evidence type="ECO:0000256" key="5">
    <source>
        <dbReference type="ARBA" id="ARBA00023136"/>
    </source>
</evidence>
<comment type="subcellular location">
    <subcellularLocation>
        <location evidence="1">Cell membrane</location>
        <topology evidence="1">Multi-pass membrane protein</topology>
    </subcellularLocation>
</comment>
<accession>A0ABQ2WIT3</accession>
<evidence type="ECO:0000256" key="3">
    <source>
        <dbReference type="ARBA" id="ARBA00022692"/>
    </source>
</evidence>
<organism evidence="9 10">
    <name type="scientific">Alishewanella tabrizica</name>
    <dbReference type="NCBI Taxonomy" id="671278"/>
    <lineage>
        <taxon>Bacteria</taxon>
        <taxon>Pseudomonadati</taxon>
        <taxon>Pseudomonadota</taxon>
        <taxon>Gammaproteobacteria</taxon>
        <taxon>Alteromonadales</taxon>
        <taxon>Alteromonadaceae</taxon>
        <taxon>Alishewanella</taxon>
    </lineage>
</organism>
<dbReference type="PANTHER" id="PTHR32309:SF13">
    <property type="entry name" value="FERRIC ENTEROBACTIN TRANSPORT PROTEIN FEPE"/>
    <property type="match status" value="1"/>
</dbReference>
<feature type="transmembrane region" description="Helical" evidence="6">
    <location>
        <begin position="280"/>
        <end position="303"/>
    </location>
</feature>
<evidence type="ECO:0000256" key="4">
    <source>
        <dbReference type="ARBA" id="ARBA00022989"/>
    </source>
</evidence>
<dbReference type="EMBL" id="BMYR01000005">
    <property type="protein sequence ID" value="GGW58786.1"/>
    <property type="molecule type" value="Genomic_DNA"/>
</dbReference>
<proteinExistence type="predicted"/>
<sequence>MTEQQHTPLADDEIDLRELFKALWQGKWIIIVTTLLFSVAAVFYALSLPNIYKSEVTLAPVSEESGLKIPGQLGGLAALAGVNLGGMGGGDKTGLALEILKSRDFISRFIEQNDLYLPIMAAEGWDRTTDQLLWDPKIYNESSEQWVRKVKVPFQPKPSNLETFDEFRKLFSVDQDKTSGMVKLSVEHFSPYLAKAWADKLVTAINDEMRERELTEAERSIAYLNTQISQTNIADVRSMLFSLIEEQTKTVMLANVRDEYVFKTIDPAVVSENKAKPARALIVVLAILLGAMLSALVVLVRYFPKKN</sequence>
<keyword evidence="5 6" id="KW-0472">Membrane</keyword>
<evidence type="ECO:0000256" key="6">
    <source>
        <dbReference type="SAM" id="Phobius"/>
    </source>
</evidence>
<comment type="caution">
    <text evidence="9">The sequence shown here is derived from an EMBL/GenBank/DDBJ whole genome shotgun (WGS) entry which is preliminary data.</text>
</comment>
<dbReference type="Pfam" id="PF13807">
    <property type="entry name" value="GNVR"/>
    <property type="match status" value="1"/>
</dbReference>
<name>A0ABQ2WIT3_9ALTE</name>
<keyword evidence="4 6" id="KW-1133">Transmembrane helix</keyword>
<evidence type="ECO:0000313" key="10">
    <source>
        <dbReference type="Proteomes" id="UP000634667"/>
    </source>
</evidence>
<dbReference type="Proteomes" id="UP000634667">
    <property type="component" value="Unassembled WGS sequence"/>
</dbReference>
<evidence type="ECO:0000259" key="7">
    <source>
        <dbReference type="Pfam" id="PF02706"/>
    </source>
</evidence>
<dbReference type="Pfam" id="PF02706">
    <property type="entry name" value="Wzz"/>
    <property type="match status" value="1"/>
</dbReference>
<evidence type="ECO:0000256" key="1">
    <source>
        <dbReference type="ARBA" id="ARBA00004651"/>
    </source>
</evidence>
<feature type="domain" description="Polysaccharide chain length determinant N-terminal" evidence="7">
    <location>
        <begin position="12"/>
        <end position="112"/>
    </location>
</feature>
<dbReference type="PANTHER" id="PTHR32309">
    <property type="entry name" value="TYROSINE-PROTEIN KINASE"/>
    <property type="match status" value="1"/>
</dbReference>
<gene>
    <name evidence="9" type="primary">wzz</name>
    <name evidence="9" type="ORF">GCM10008111_13490</name>
</gene>
<dbReference type="InterPro" id="IPR050445">
    <property type="entry name" value="Bact_polysacc_biosynth/exp"/>
</dbReference>
<evidence type="ECO:0000313" key="9">
    <source>
        <dbReference type="EMBL" id="GGW58786.1"/>
    </source>
</evidence>
<protein>
    <submittedName>
        <fullName evidence="9">LPS biosynthesis protein</fullName>
    </submittedName>
</protein>